<proteinExistence type="predicted"/>
<reference evidence="1 2" key="2">
    <citation type="journal article" date="2022" name="Mol. Ecol. Resour.">
        <title>The genomes of chicory, endive, great burdock and yacon provide insights into Asteraceae paleo-polyploidization history and plant inulin production.</title>
        <authorList>
            <person name="Fan W."/>
            <person name="Wang S."/>
            <person name="Wang H."/>
            <person name="Wang A."/>
            <person name="Jiang F."/>
            <person name="Liu H."/>
            <person name="Zhao H."/>
            <person name="Xu D."/>
            <person name="Zhang Y."/>
        </authorList>
    </citation>
    <scope>NUCLEOTIDE SEQUENCE [LARGE SCALE GENOMIC DNA]</scope>
    <source>
        <strain evidence="2">cv. Yunnan</strain>
        <tissue evidence="1">Leaves</tissue>
    </source>
</reference>
<gene>
    <name evidence="1" type="ORF">L1987_49824</name>
</gene>
<dbReference type="EMBL" id="CM042033">
    <property type="protein sequence ID" value="KAI3775253.1"/>
    <property type="molecule type" value="Genomic_DNA"/>
</dbReference>
<protein>
    <submittedName>
        <fullName evidence="1">Uncharacterized protein</fullName>
    </submittedName>
</protein>
<comment type="caution">
    <text evidence="1">The sequence shown here is derived from an EMBL/GenBank/DDBJ whole genome shotgun (WGS) entry which is preliminary data.</text>
</comment>
<accession>A0ACB9FVC2</accession>
<sequence length="101" mass="11408">MCFICSVDYDKDDVLCQPSKTPASRHSPWLKPIAPIKPMEIEGVVHVLMEFLRSKELGIQEEALKSLLCVNWTSLFESRSRGREQVAFSLKPSLSLSPPSF</sequence>
<keyword evidence="2" id="KW-1185">Reference proteome</keyword>
<name>A0ACB9FVC2_9ASTR</name>
<reference evidence="2" key="1">
    <citation type="journal article" date="2022" name="Mol. Ecol. Resour.">
        <title>The genomes of chicory, endive, great burdock and yacon provide insights into Asteraceae palaeo-polyploidization history and plant inulin production.</title>
        <authorList>
            <person name="Fan W."/>
            <person name="Wang S."/>
            <person name="Wang H."/>
            <person name="Wang A."/>
            <person name="Jiang F."/>
            <person name="Liu H."/>
            <person name="Zhao H."/>
            <person name="Xu D."/>
            <person name="Zhang Y."/>
        </authorList>
    </citation>
    <scope>NUCLEOTIDE SEQUENCE [LARGE SCALE GENOMIC DNA]</scope>
    <source>
        <strain evidence="2">cv. Yunnan</strain>
    </source>
</reference>
<evidence type="ECO:0000313" key="1">
    <source>
        <dbReference type="EMBL" id="KAI3775253.1"/>
    </source>
</evidence>
<organism evidence="1 2">
    <name type="scientific">Smallanthus sonchifolius</name>
    <dbReference type="NCBI Taxonomy" id="185202"/>
    <lineage>
        <taxon>Eukaryota</taxon>
        <taxon>Viridiplantae</taxon>
        <taxon>Streptophyta</taxon>
        <taxon>Embryophyta</taxon>
        <taxon>Tracheophyta</taxon>
        <taxon>Spermatophyta</taxon>
        <taxon>Magnoliopsida</taxon>
        <taxon>eudicotyledons</taxon>
        <taxon>Gunneridae</taxon>
        <taxon>Pentapetalae</taxon>
        <taxon>asterids</taxon>
        <taxon>campanulids</taxon>
        <taxon>Asterales</taxon>
        <taxon>Asteraceae</taxon>
        <taxon>Asteroideae</taxon>
        <taxon>Heliantheae alliance</taxon>
        <taxon>Millerieae</taxon>
        <taxon>Smallanthus</taxon>
    </lineage>
</organism>
<evidence type="ECO:0000313" key="2">
    <source>
        <dbReference type="Proteomes" id="UP001056120"/>
    </source>
</evidence>
<dbReference type="Proteomes" id="UP001056120">
    <property type="component" value="Linkage Group LG16"/>
</dbReference>